<dbReference type="InterPro" id="IPR001810">
    <property type="entry name" value="F-box_dom"/>
</dbReference>
<dbReference type="SMART" id="SM00256">
    <property type="entry name" value="FBOX"/>
    <property type="match status" value="1"/>
</dbReference>
<dbReference type="PROSITE" id="PS50181">
    <property type="entry name" value="FBOX"/>
    <property type="match status" value="1"/>
</dbReference>
<protein>
    <recommendedName>
        <fullName evidence="1">F-box domain-containing protein</fullName>
    </recommendedName>
</protein>
<dbReference type="CDD" id="cd09917">
    <property type="entry name" value="F-box_SF"/>
    <property type="match status" value="1"/>
</dbReference>
<proteinExistence type="predicted"/>
<dbReference type="InterPro" id="IPR036047">
    <property type="entry name" value="F-box-like_dom_sf"/>
</dbReference>
<gene>
    <name evidence="2" type="ORF">EXIGLDRAFT_720139</name>
</gene>
<dbReference type="InParanoid" id="A0A165GLJ3"/>
<reference evidence="2 3" key="1">
    <citation type="journal article" date="2016" name="Mol. Biol. Evol.">
        <title>Comparative Genomics of Early-Diverging Mushroom-Forming Fungi Provides Insights into the Origins of Lignocellulose Decay Capabilities.</title>
        <authorList>
            <person name="Nagy L.G."/>
            <person name="Riley R."/>
            <person name="Tritt A."/>
            <person name="Adam C."/>
            <person name="Daum C."/>
            <person name="Floudas D."/>
            <person name="Sun H."/>
            <person name="Yadav J.S."/>
            <person name="Pangilinan J."/>
            <person name="Larsson K.H."/>
            <person name="Matsuura K."/>
            <person name="Barry K."/>
            <person name="Labutti K."/>
            <person name="Kuo R."/>
            <person name="Ohm R.A."/>
            <person name="Bhattacharya S.S."/>
            <person name="Shirouzu T."/>
            <person name="Yoshinaga Y."/>
            <person name="Martin F.M."/>
            <person name="Grigoriev I.V."/>
            <person name="Hibbett D.S."/>
        </authorList>
    </citation>
    <scope>NUCLEOTIDE SEQUENCE [LARGE SCALE GENOMIC DNA]</scope>
    <source>
        <strain evidence="2 3">HHB12029</strain>
    </source>
</reference>
<evidence type="ECO:0000313" key="2">
    <source>
        <dbReference type="EMBL" id="KZV90701.1"/>
    </source>
</evidence>
<dbReference type="AlphaFoldDB" id="A0A165GLJ3"/>
<feature type="non-terminal residue" evidence="2">
    <location>
        <position position="141"/>
    </location>
</feature>
<accession>A0A165GLJ3</accession>
<keyword evidence="3" id="KW-1185">Reference proteome</keyword>
<sequence>MATPIRADEDALRTAVRNIACSAYAPTDLHDAFERTRAKIHALVTEALQSVAADLNRTNAVVTLPPELLCCVANYLPLADRVRVALVCRYWRSTILAASSLWSSLDIELGTRAHIWSVAIDALFARSADQPLSLELRVAPR</sequence>
<feature type="domain" description="F-box" evidence="1">
    <location>
        <begin position="58"/>
        <end position="105"/>
    </location>
</feature>
<dbReference type="Pfam" id="PF12937">
    <property type="entry name" value="F-box-like"/>
    <property type="match status" value="1"/>
</dbReference>
<dbReference type="Gene3D" id="1.20.1280.50">
    <property type="match status" value="1"/>
</dbReference>
<dbReference type="OrthoDB" id="3172239at2759"/>
<evidence type="ECO:0000313" key="3">
    <source>
        <dbReference type="Proteomes" id="UP000077266"/>
    </source>
</evidence>
<dbReference type="EMBL" id="KV426043">
    <property type="protein sequence ID" value="KZV90701.1"/>
    <property type="molecule type" value="Genomic_DNA"/>
</dbReference>
<dbReference type="Proteomes" id="UP000077266">
    <property type="component" value="Unassembled WGS sequence"/>
</dbReference>
<evidence type="ECO:0000259" key="1">
    <source>
        <dbReference type="PROSITE" id="PS50181"/>
    </source>
</evidence>
<name>A0A165GLJ3_EXIGL</name>
<organism evidence="2 3">
    <name type="scientific">Exidia glandulosa HHB12029</name>
    <dbReference type="NCBI Taxonomy" id="1314781"/>
    <lineage>
        <taxon>Eukaryota</taxon>
        <taxon>Fungi</taxon>
        <taxon>Dikarya</taxon>
        <taxon>Basidiomycota</taxon>
        <taxon>Agaricomycotina</taxon>
        <taxon>Agaricomycetes</taxon>
        <taxon>Auriculariales</taxon>
        <taxon>Exidiaceae</taxon>
        <taxon>Exidia</taxon>
    </lineage>
</organism>
<dbReference type="SUPFAM" id="SSF81383">
    <property type="entry name" value="F-box domain"/>
    <property type="match status" value="1"/>
</dbReference>